<dbReference type="EMBL" id="JARKIE010000142">
    <property type="protein sequence ID" value="KAJ7676415.1"/>
    <property type="molecule type" value="Genomic_DNA"/>
</dbReference>
<reference evidence="2" key="1">
    <citation type="submission" date="2023-03" db="EMBL/GenBank/DDBJ databases">
        <title>Massive genome expansion in bonnet fungi (Mycena s.s.) driven by repeated elements and novel gene families across ecological guilds.</title>
        <authorList>
            <consortium name="Lawrence Berkeley National Laboratory"/>
            <person name="Harder C.B."/>
            <person name="Miyauchi S."/>
            <person name="Viragh M."/>
            <person name="Kuo A."/>
            <person name="Thoen E."/>
            <person name="Andreopoulos B."/>
            <person name="Lu D."/>
            <person name="Skrede I."/>
            <person name="Drula E."/>
            <person name="Henrissat B."/>
            <person name="Morin E."/>
            <person name="Kohler A."/>
            <person name="Barry K."/>
            <person name="LaButti K."/>
            <person name="Morin E."/>
            <person name="Salamov A."/>
            <person name="Lipzen A."/>
            <person name="Mereny Z."/>
            <person name="Hegedus B."/>
            <person name="Baldrian P."/>
            <person name="Stursova M."/>
            <person name="Weitz H."/>
            <person name="Taylor A."/>
            <person name="Grigoriev I.V."/>
            <person name="Nagy L.G."/>
            <person name="Martin F."/>
            <person name="Kauserud H."/>
        </authorList>
    </citation>
    <scope>NUCLEOTIDE SEQUENCE</scope>
    <source>
        <strain evidence="2">CBHHK067</strain>
    </source>
</reference>
<gene>
    <name evidence="2" type="ORF">B0H17DRAFT_1139853</name>
</gene>
<organism evidence="2 3">
    <name type="scientific">Mycena rosella</name>
    <name type="common">Pink bonnet</name>
    <name type="synonym">Agaricus rosellus</name>
    <dbReference type="NCBI Taxonomy" id="1033263"/>
    <lineage>
        <taxon>Eukaryota</taxon>
        <taxon>Fungi</taxon>
        <taxon>Dikarya</taxon>
        <taxon>Basidiomycota</taxon>
        <taxon>Agaricomycotina</taxon>
        <taxon>Agaricomycetes</taxon>
        <taxon>Agaricomycetidae</taxon>
        <taxon>Agaricales</taxon>
        <taxon>Marasmiineae</taxon>
        <taxon>Mycenaceae</taxon>
        <taxon>Mycena</taxon>
    </lineage>
</organism>
<comment type="caution">
    <text evidence="2">The sequence shown here is derived from an EMBL/GenBank/DDBJ whole genome shotgun (WGS) entry which is preliminary data.</text>
</comment>
<accession>A0AAD7D325</accession>
<evidence type="ECO:0000256" key="1">
    <source>
        <dbReference type="SAM" id="MobiDB-lite"/>
    </source>
</evidence>
<feature type="compositionally biased region" description="Basic and acidic residues" evidence="1">
    <location>
        <begin position="293"/>
        <end position="305"/>
    </location>
</feature>
<dbReference type="Proteomes" id="UP001221757">
    <property type="component" value="Unassembled WGS sequence"/>
</dbReference>
<evidence type="ECO:0000313" key="3">
    <source>
        <dbReference type="Proteomes" id="UP001221757"/>
    </source>
</evidence>
<protein>
    <submittedName>
        <fullName evidence="2">Uncharacterized protein</fullName>
    </submittedName>
</protein>
<proteinExistence type="predicted"/>
<sequence length="424" mass="47221">MARFHPQRKPEFRILESTPSAAKYPFAAFVCAYDGALDAATSNGVPALHDAQLALGLRAKSALRGVDGSNADPDSALEIGHGHMSLFRAPMHGPPCMADLNSLSAPPVPRQTQPNSPRKERTGFTRFEAPHADSQAMRRCGDPAFSGHLSEHSSNVLHDLLWIFEIPTKPRKSGSISTTTFVRSFSQACYIRFCARMGRGFERGRRGYDAEFGAESEDSRVGVHARVLLTFDAEPWGFTGGWDGEFDFDAEPWDSRGVPLEMRRREFVAESWNSLRESGAELWGVRSRVAVDPQDRDSETKDSERVPWGSEPEGYKGGQQKKGRGDRVTHPLAREIQRYSAHKVSKIAAFGLRIQECSDAYDTSESTIRENECAHAARGWRRWLEGRIKAGFGLEENRRNDPLRSVAGVGFRTDSEPEPNLNRT</sequence>
<name>A0AAD7D325_MYCRO</name>
<keyword evidence="3" id="KW-1185">Reference proteome</keyword>
<feature type="region of interest" description="Disordered" evidence="1">
    <location>
        <begin position="291"/>
        <end position="327"/>
    </location>
</feature>
<dbReference type="AlphaFoldDB" id="A0AAD7D325"/>
<evidence type="ECO:0000313" key="2">
    <source>
        <dbReference type="EMBL" id="KAJ7676415.1"/>
    </source>
</evidence>